<dbReference type="Proteomes" id="UP000233458">
    <property type="component" value="Chromosome"/>
</dbReference>
<name>A0ABN5FK22_9PROT</name>
<reference evidence="1 2" key="1">
    <citation type="submission" date="2017-10" db="EMBL/GenBank/DDBJ databases">
        <title>Biodiversity and function of Thalassospira species in the particle-attached aromatic-hydrocarbon-degrading consortia from the surface seawater of the China South Sea.</title>
        <authorList>
            <person name="Dong C."/>
            <person name="Liu R."/>
            <person name="Shao Z."/>
        </authorList>
    </citation>
    <scope>NUCLEOTIDE SEQUENCE [LARGE SCALE GENOMIC DNA]</scope>
    <source>
        <strain evidence="1 2">CSC3H3</strain>
    </source>
</reference>
<keyword evidence="2" id="KW-1185">Reference proteome</keyword>
<proteinExistence type="predicted"/>
<dbReference type="EMBL" id="CP024199">
    <property type="protein sequence ID" value="AUG51774.1"/>
    <property type="molecule type" value="Genomic_DNA"/>
</dbReference>
<gene>
    <name evidence="1" type="ORF">CSC3H3_02890</name>
</gene>
<organism evidence="1 2">
    <name type="scientific">Thalassospira marina</name>
    <dbReference type="NCBI Taxonomy" id="2048283"/>
    <lineage>
        <taxon>Bacteria</taxon>
        <taxon>Pseudomonadati</taxon>
        <taxon>Pseudomonadota</taxon>
        <taxon>Alphaproteobacteria</taxon>
        <taxon>Rhodospirillales</taxon>
        <taxon>Thalassospiraceae</taxon>
        <taxon>Thalassospira</taxon>
    </lineage>
</organism>
<evidence type="ECO:0000313" key="2">
    <source>
        <dbReference type="Proteomes" id="UP000233458"/>
    </source>
</evidence>
<protein>
    <submittedName>
        <fullName evidence="1">Uncharacterized protein</fullName>
    </submittedName>
</protein>
<accession>A0ABN5FK22</accession>
<sequence>MFIFGNCCFAGFKTAPIPGLFMQCVRPVFIRSLFYNRDGNPPVPAKTPHRKIARQHNPSHPGRAVYGWQFRCDFPFRCAASNGHHRRFSRLARVINRVQNRLLSSPSPINLHLPLQWAKHHAAF</sequence>
<evidence type="ECO:0000313" key="1">
    <source>
        <dbReference type="EMBL" id="AUG51774.1"/>
    </source>
</evidence>